<feature type="compositionally biased region" description="Basic and acidic residues" evidence="8">
    <location>
        <begin position="859"/>
        <end position="869"/>
    </location>
</feature>
<feature type="compositionally biased region" description="Basic and acidic residues" evidence="8">
    <location>
        <begin position="680"/>
        <end position="689"/>
    </location>
</feature>
<feature type="compositionally biased region" description="Polar residues" evidence="8">
    <location>
        <begin position="455"/>
        <end position="468"/>
    </location>
</feature>
<dbReference type="SMART" id="SM00055">
    <property type="entry name" value="FCH"/>
    <property type="match status" value="1"/>
</dbReference>
<evidence type="ECO:0000259" key="10">
    <source>
        <dbReference type="PROSITE" id="PS51741"/>
    </source>
</evidence>
<dbReference type="Pfam" id="PF00611">
    <property type="entry name" value="FCH"/>
    <property type="match status" value="1"/>
</dbReference>
<feature type="region of interest" description="Disordered" evidence="8">
    <location>
        <begin position="339"/>
        <end position="987"/>
    </location>
</feature>
<dbReference type="InterPro" id="IPR027267">
    <property type="entry name" value="AH/BAR_dom_sf"/>
</dbReference>
<dbReference type="SUPFAM" id="SSF50044">
    <property type="entry name" value="SH3-domain"/>
    <property type="match status" value="1"/>
</dbReference>
<keyword evidence="4" id="KW-0597">Phosphoprotein</keyword>
<dbReference type="InterPro" id="IPR036028">
    <property type="entry name" value="SH3-like_dom_sf"/>
</dbReference>
<keyword evidence="7" id="KW-0175">Coiled coil</keyword>
<feature type="compositionally biased region" description="Polar residues" evidence="8">
    <location>
        <begin position="737"/>
        <end position="748"/>
    </location>
</feature>
<reference evidence="11 12" key="1">
    <citation type="submission" date="2024-02" db="EMBL/GenBank/DDBJ databases">
        <title>Discinaceae phylogenomics.</title>
        <authorList>
            <person name="Dirks A.C."/>
            <person name="James T.Y."/>
        </authorList>
    </citation>
    <scope>NUCLEOTIDE SEQUENCE [LARGE SCALE GENOMIC DNA]</scope>
    <source>
        <strain evidence="11 12">ACD0624</strain>
    </source>
</reference>
<evidence type="ECO:0000256" key="1">
    <source>
        <dbReference type="ARBA" id="ARBA00004245"/>
    </source>
</evidence>
<gene>
    <name evidence="11" type="primary">HOF1</name>
    <name evidence="11" type="ORF">Q9L58_007327</name>
</gene>
<evidence type="ECO:0000256" key="4">
    <source>
        <dbReference type="ARBA" id="ARBA00022553"/>
    </source>
</evidence>
<evidence type="ECO:0000256" key="6">
    <source>
        <dbReference type="PROSITE-ProRule" id="PRU00192"/>
    </source>
</evidence>
<proteinExistence type="predicted"/>
<feature type="compositionally biased region" description="Polar residues" evidence="8">
    <location>
        <begin position="870"/>
        <end position="883"/>
    </location>
</feature>
<feature type="domain" description="F-BAR" evidence="10">
    <location>
        <begin position="35"/>
        <end position="295"/>
    </location>
</feature>
<dbReference type="SMART" id="SM00326">
    <property type="entry name" value="SH3"/>
    <property type="match status" value="1"/>
</dbReference>
<dbReference type="CDD" id="cd00174">
    <property type="entry name" value="SH3"/>
    <property type="match status" value="1"/>
</dbReference>
<feature type="compositionally biased region" description="Polar residues" evidence="8">
    <location>
        <begin position="634"/>
        <end position="657"/>
    </location>
</feature>
<feature type="compositionally biased region" description="Pro residues" evidence="8">
    <location>
        <begin position="762"/>
        <end position="777"/>
    </location>
</feature>
<accession>A0ABR3GD91</accession>
<dbReference type="CDD" id="cd07651">
    <property type="entry name" value="F-BAR_PombeCdc15_like"/>
    <property type="match status" value="1"/>
</dbReference>
<feature type="compositionally biased region" description="Polar residues" evidence="8">
    <location>
        <begin position="963"/>
        <end position="974"/>
    </location>
</feature>
<evidence type="ECO:0000256" key="7">
    <source>
        <dbReference type="PROSITE-ProRule" id="PRU01077"/>
    </source>
</evidence>
<feature type="compositionally biased region" description="Basic and acidic residues" evidence="8">
    <location>
        <begin position="710"/>
        <end position="720"/>
    </location>
</feature>
<feature type="domain" description="SH3" evidence="9">
    <location>
        <begin position="1024"/>
        <end position="1084"/>
    </location>
</feature>
<dbReference type="InterPro" id="IPR001452">
    <property type="entry name" value="SH3_domain"/>
</dbReference>
<feature type="compositionally biased region" description="Polar residues" evidence="8">
    <location>
        <begin position="521"/>
        <end position="536"/>
    </location>
</feature>
<dbReference type="PROSITE" id="PS50002">
    <property type="entry name" value="SH3"/>
    <property type="match status" value="1"/>
</dbReference>
<comment type="caution">
    <text evidence="11">The sequence shown here is derived from an EMBL/GenBank/DDBJ whole genome shotgun (WGS) entry which is preliminary data.</text>
</comment>
<feature type="compositionally biased region" description="Basic and acidic residues" evidence="8">
    <location>
        <begin position="395"/>
        <end position="426"/>
    </location>
</feature>
<organism evidence="11 12">
    <name type="scientific">Discina gigas</name>
    <dbReference type="NCBI Taxonomy" id="1032678"/>
    <lineage>
        <taxon>Eukaryota</taxon>
        <taxon>Fungi</taxon>
        <taxon>Dikarya</taxon>
        <taxon>Ascomycota</taxon>
        <taxon>Pezizomycotina</taxon>
        <taxon>Pezizomycetes</taxon>
        <taxon>Pezizales</taxon>
        <taxon>Discinaceae</taxon>
        <taxon>Discina</taxon>
    </lineage>
</organism>
<dbReference type="InterPro" id="IPR001060">
    <property type="entry name" value="FCH_dom"/>
</dbReference>
<dbReference type="SUPFAM" id="SSF103657">
    <property type="entry name" value="BAR/IMD domain-like"/>
    <property type="match status" value="1"/>
</dbReference>
<dbReference type="InterPro" id="IPR031160">
    <property type="entry name" value="F_BAR_dom"/>
</dbReference>
<feature type="compositionally biased region" description="Polar residues" evidence="8">
    <location>
        <begin position="801"/>
        <end position="813"/>
    </location>
</feature>
<dbReference type="Gene3D" id="2.30.30.40">
    <property type="entry name" value="SH3 Domains"/>
    <property type="match status" value="1"/>
</dbReference>
<evidence type="ECO:0000256" key="2">
    <source>
        <dbReference type="ARBA" id="ARBA00022443"/>
    </source>
</evidence>
<evidence type="ECO:0000256" key="8">
    <source>
        <dbReference type="SAM" id="MobiDB-lite"/>
    </source>
</evidence>
<evidence type="ECO:0000256" key="3">
    <source>
        <dbReference type="ARBA" id="ARBA00022490"/>
    </source>
</evidence>
<dbReference type="Pfam" id="PF00018">
    <property type="entry name" value="SH3_1"/>
    <property type="match status" value="1"/>
</dbReference>
<feature type="region of interest" description="Disordered" evidence="8">
    <location>
        <begin position="1"/>
        <end position="46"/>
    </location>
</feature>
<evidence type="ECO:0000313" key="12">
    <source>
        <dbReference type="Proteomes" id="UP001447188"/>
    </source>
</evidence>
<feature type="compositionally biased region" description="Polar residues" evidence="8">
    <location>
        <begin position="896"/>
        <end position="939"/>
    </location>
</feature>
<evidence type="ECO:0000259" key="9">
    <source>
        <dbReference type="PROSITE" id="PS50002"/>
    </source>
</evidence>
<keyword evidence="3" id="KW-0963">Cytoplasm</keyword>
<name>A0ABR3GD91_9PEZI</name>
<sequence>MPGTASESTAAPSLSCGSPPFSPFEDSKTPPTDSDETTRPVANNFWGKDDAGVSPLFQRMHDAKTTCDELKAFYTARATIEEEFAKKLLALAKKPLGSSETGTLRGSMDVLKSEVESMARAHQSIASQMKTELEEPLTAFSGMIRERRKIVQGGCEKILKLKMQQTQQVNKTRDRYEQDCLKIKGYLAQGHMVMGQEERKNKARLEKTQAALAGSNSEYESAIKALEETTTRWNRDWKAACDVRAKFQDLEEERIDFVKASLWTFANVSSTVCVHDDESCEKVRTSLEDCEVEKDITSFILDRGTGQDIPDAPKYINFCRGDVSDDGQSEAAEDNYSLAQFPRAGNPTYRSSSPNPSTSSSSQSRSPPPSVALARVQSPPELQPKPTSTRSRGGQRRESDRQELERKEHERRENERRGSRDQRLRSSAEPLTPPASREIVANTTPSSRSRRDSQYALSQQGSSTPSRSQRYEREHAHRQSIQNTPHNEYPLDGMTMYCRPGNHVSDATSSSGSPVARPPSSHASGSDYSNPTSVSSHGEVAVAIAPPLSRGGDRRGSPTKMAQQQQIAKKEDDSAQKRKSGFFSGGGPFRRKSKSEKEQHRQVQLQQQQQQQQEQRRIETQRPQEQAQIVPPGSSRSNRSTWSPAPAQNNTGSQNGQSRGGYESGSSNRRQKSELMIGNKRHDSPEPIDPRASLALNVGGNVFDVSTPGIKDKNRQKPQEEEAPDLDPIAQALATLKSATKNSTGSRNTADRYFGISTPAPGSTPAPPGSSSGPPPSQRGTPLPGYAPKSSALGLPPPAFTSAQMLESTQRYVNQRDHMLDGPPQMPAAADDNSSRHGSGRQRAKTMDYNDPRAQSRQSSHDGRNRQENNRSTSPLPNRSVSPRPQLYGEDRYHSVSPQPMNSYSRGPSPNPYTQSRPGTANSKGQYTAYSHRSVSPMPSGQEVALSNFRAHSPAPSHHSRNDSYGSRGRSNAGSVRAGYDGNNSRQSYYDGQAGAVATYQGGGRPRSKSVVDTSRQYSRDGRPIMHYARAMYHYQAAIAEELSFAKGDILAILRQQDDGWWESEIVGMQGRPGLVPSNYLQNC</sequence>
<keyword evidence="2 6" id="KW-0728">SH3 domain</keyword>
<keyword evidence="12" id="KW-1185">Reference proteome</keyword>
<dbReference type="Proteomes" id="UP001447188">
    <property type="component" value="Unassembled WGS sequence"/>
</dbReference>
<feature type="compositionally biased region" description="Low complexity" evidence="8">
    <location>
        <begin position="351"/>
        <end position="365"/>
    </location>
</feature>
<feature type="compositionally biased region" description="Low complexity" evidence="8">
    <location>
        <begin position="602"/>
        <end position="613"/>
    </location>
</feature>
<dbReference type="PANTHER" id="PTHR23065:SF7">
    <property type="entry name" value="NOSTRIN, ISOFORM H"/>
    <property type="match status" value="1"/>
</dbReference>
<evidence type="ECO:0000313" key="11">
    <source>
        <dbReference type="EMBL" id="KAL0633788.1"/>
    </source>
</evidence>
<keyword evidence="5" id="KW-0206">Cytoskeleton</keyword>
<dbReference type="PANTHER" id="PTHR23065">
    <property type="entry name" value="PROLINE-SERINE-THREONINE PHOSPHATASE INTERACTING PROTEIN 1"/>
    <property type="match status" value="1"/>
</dbReference>
<protein>
    <submittedName>
        <fullName evidence="11">Formin-binding protein</fullName>
    </submittedName>
</protein>
<dbReference type="Gene3D" id="1.20.1270.60">
    <property type="entry name" value="Arfaptin homology (AH) domain/BAR domain"/>
    <property type="match status" value="1"/>
</dbReference>
<dbReference type="PRINTS" id="PR00452">
    <property type="entry name" value="SH3DOMAIN"/>
</dbReference>
<dbReference type="EMBL" id="JBBBZM010000114">
    <property type="protein sequence ID" value="KAL0633788.1"/>
    <property type="molecule type" value="Genomic_DNA"/>
</dbReference>
<evidence type="ECO:0000256" key="5">
    <source>
        <dbReference type="ARBA" id="ARBA00023212"/>
    </source>
</evidence>
<comment type="subcellular location">
    <subcellularLocation>
        <location evidence="1">Cytoplasm</location>
        <location evidence="1">Cytoskeleton</location>
    </subcellularLocation>
</comment>
<dbReference type="PROSITE" id="PS51741">
    <property type="entry name" value="F_BAR"/>
    <property type="match status" value="1"/>
</dbReference>
<feature type="compositionally biased region" description="Polar residues" evidence="8">
    <location>
        <begin position="1"/>
        <end position="16"/>
    </location>
</feature>